<feature type="domain" description="HTH LytTR-type" evidence="3">
    <location>
        <begin position="137"/>
        <end position="234"/>
    </location>
</feature>
<evidence type="ECO:0000256" key="1">
    <source>
        <dbReference type="PROSITE-ProRule" id="PRU00169"/>
    </source>
</evidence>
<accession>A0A1I0YGZ1</accession>
<evidence type="ECO:0000259" key="3">
    <source>
        <dbReference type="PROSITE" id="PS50930"/>
    </source>
</evidence>
<dbReference type="InterPro" id="IPR001789">
    <property type="entry name" value="Sig_transdc_resp-reg_receiver"/>
</dbReference>
<proteinExistence type="predicted"/>
<sequence length="234" mass="26685">MKAFNCIIVDDDEMDRLVVVSYTKKIPTLNIVGVFETAEKALTFLETNTVEVAFLDIEMPGASGLELRQKALEIPVCVFISSHTESAAETFELQTLDFIVKPFKFPRFEQTSKRIEEFMEVRLKASLFESTIGGDAVYVKTGHDQIKVKLHEILYLEALKNYTILVTEGKRHCVLSNLGEILQEEKFQSFVRIHRSFAVQKQFIQKIGSQEIELKNNISIPIGRSYKDTLNLMA</sequence>
<dbReference type="PANTHER" id="PTHR37299:SF1">
    <property type="entry name" value="STAGE 0 SPORULATION PROTEIN A HOMOLOG"/>
    <property type="match status" value="1"/>
</dbReference>
<evidence type="ECO:0000313" key="4">
    <source>
        <dbReference type="EMBL" id="SFB12481.1"/>
    </source>
</evidence>
<protein>
    <submittedName>
        <fullName evidence="4">Two component transcriptional regulator, LytTR family</fullName>
    </submittedName>
</protein>
<dbReference type="OrthoDB" id="2168082at2"/>
<dbReference type="InterPro" id="IPR007492">
    <property type="entry name" value="LytTR_DNA-bd_dom"/>
</dbReference>
<dbReference type="SUPFAM" id="SSF52172">
    <property type="entry name" value="CheY-like"/>
    <property type="match status" value="1"/>
</dbReference>
<keyword evidence="5" id="KW-1185">Reference proteome</keyword>
<dbReference type="Gene3D" id="3.40.50.2300">
    <property type="match status" value="1"/>
</dbReference>
<dbReference type="SMART" id="SM00448">
    <property type="entry name" value="REC"/>
    <property type="match status" value="1"/>
</dbReference>
<evidence type="ECO:0000313" key="5">
    <source>
        <dbReference type="Proteomes" id="UP000199604"/>
    </source>
</evidence>
<dbReference type="InterPro" id="IPR011006">
    <property type="entry name" value="CheY-like_superfamily"/>
</dbReference>
<dbReference type="GO" id="GO:0003677">
    <property type="term" value="F:DNA binding"/>
    <property type="evidence" value="ECO:0007669"/>
    <property type="project" value="InterPro"/>
</dbReference>
<dbReference type="Gene3D" id="2.40.50.1020">
    <property type="entry name" value="LytTr DNA-binding domain"/>
    <property type="match status" value="1"/>
</dbReference>
<dbReference type="PANTHER" id="PTHR37299">
    <property type="entry name" value="TRANSCRIPTIONAL REGULATOR-RELATED"/>
    <property type="match status" value="1"/>
</dbReference>
<feature type="modified residue" description="4-aspartylphosphate" evidence="1">
    <location>
        <position position="56"/>
    </location>
</feature>
<dbReference type="Proteomes" id="UP000199604">
    <property type="component" value="Unassembled WGS sequence"/>
</dbReference>
<dbReference type="STRING" id="498292.SAMN05660845_1753"/>
<dbReference type="PROSITE" id="PS50110">
    <property type="entry name" value="RESPONSE_REGULATORY"/>
    <property type="match status" value="1"/>
</dbReference>
<gene>
    <name evidence="4" type="ORF">SAMN05660845_1753</name>
</gene>
<dbReference type="AlphaFoldDB" id="A0A1I0YGZ1"/>
<dbReference type="RefSeq" id="WP_091476240.1">
    <property type="nucleotide sequence ID" value="NZ_FOJT01000004.1"/>
</dbReference>
<dbReference type="Pfam" id="PF04397">
    <property type="entry name" value="LytTR"/>
    <property type="match status" value="1"/>
</dbReference>
<feature type="domain" description="Response regulatory" evidence="2">
    <location>
        <begin position="5"/>
        <end position="116"/>
    </location>
</feature>
<dbReference type="EMBL" id="FOJT01000004">
    <property type="protein sequence ID" value="SFB12481.1"/>
    <property type="molecule type" value="Genomic_DNA"/>
</dbReference>
<dbReference type="PROSITE" id="PS50930">
    <property type="entry name" value="HTH_LYTTR"/>
    <property type="match status" value="1"/>
</dbReference>
<keyword evidence="1" id="KW-0597">Phosphoprotein</keyword>
<evidence type="ECO:0000259" key="2">
    <source>
        <dbReference type="PROSITE" id="PS50110"/>
    </source>
</evidence>
<reference evidence="5" key="1">
    <citation type="submission" date="2016-10" db="EMBL/GenBank/DDBJ databases">
        <authorList>
            <person name="Varghese N."/>
            <person name="Submissions S."/>
        </authorList>
    </citation>
    <scope>NUCLEOTIDE SEQUENCE [LARGE SCALE GENOMIC DNA]</scope>
    <source>
        <strain evidence="5">DSM 21789</strain>
    </source>
</reference>
<dbReference type="Pfam" id="PF00072">
    <property type="entry name" value="Response_reg"/>
    <property type="match status" value="1"/>
</dbReference>
<dbReference type="GO" id="GO:0000156">
    <property type="term" value="F:phosphorelay response regulator activity"/>
    <property type="evidence" value="ECO:0007669"/>
    <property type="project" value="InterPro"/>
</dbReference>
<dbReference type="SMART" id="SM00850">
    <property type="entry name" value="LytTR"/>
    <property type="match status" value="1"/>
</dbReference>
<name>A0A1I0YGZ1_9FLAO</name>
<dbReference type="InterPro" id="IPR046947">
    <property type="entry name" value="LytR-like"/>
</dbReference>
<organism evidence="4 5">
    <name type="scientific">Flavobacterium swingsii</name>
    <dbReference type="NCBI Taxonomy" id="498292"/>
    <lineage>
        <taxon>Bacteria</taxon>
        <taxon>Pseudomonadati</taxon>
        <taxon>Bacteroidota</taxon>
        <taxon>Flavobacteriia</taxon>
        <taxon>Flavobacteriales</taxon>
        <taxon>Flavobacteriaceae</taxon>
        <taxon>Flavobacterium</taxon>
    </lineage>
</organism>